<evidence type="ECO:0000259" key="2">
    <source>
        <dbReference type="Pfam" id="PF14292"/>
    </source>
</evidence>
<dbReference type="Pfam" id="PF14292">
    <property type="entry name" value="SusE"/>
    <property type="match status" value="2"/>
</dbReference>
<evidence type="ECO:0000313" key="4">
    <source>
        <dbReference type="Proteomes" id="UP001209107"/>
    </source>
</evidence>
<keyword evidence="4" id="KW-1185">Reference proteome</keyword>
<dbReference type="Proteomes" id="UP001209107">
    <property type="component" value="Unassembled WGS sequence"/>
</dbReference>
<gene>
    <name evidence="3" type="ORF">OK344_02365</name>
</gene>
<organism evidence="3 4">
    <name type="scientific">Kaistella yananensis</name>
    <dbReference type="NCBI Taxonomy" id="2989820"/>
    <lineage>
        <taxon>Bacteria</taxon>
        <taxon>Pseudomonadati</taxon>
        <taxon>Bacteroidota</taxon>
        <taxon>Flavobacteriia</taxon>
        <taxon>Flavobacteriales</taxon>
        <taxon>Weeksellaceae</taxon>
        <taxon>Chryseobacterium group</taxon>
        <taxon>Kaistella</taxon>
    </lineage>
</organism>
<dbReference type="InterPro" id="IPR013784">
    <property type="entry name" value="Carb-bd-like_fold"/>
</dbReference>
<feature type="signal peptide" evidence="1">
    <location>
        <begin position="1"/>
        <end position="25"/>
    </location>
</feature>
<feature type="domain" description="SusE outer membrane protein" evidence="2">
    <location>
        <begin position="142"/>
        <end position="234"/>
    </location>
</feature>
<comment type="caution">
    <text evidence="3">The sequence shown here is derived from an EMBL/GenBank/DDBJ whole genome shotgun (WGS) entry which is preliminary data.</text>
</comment>
<dbReference type="InterPro" id="IPR025970">
    <property type="entry name" value="SusE"/>
</dbReference>
<evidence type="ECO:0000313" key="3">
    <source>
        <dbReference type="EMBL" id="MCW4451049.1"/>
    </source>
</evidence>
<name>A0ABT3JK59_9FLAO</name>
<dbReference type="EMBL" id="JAPCHZ010000001">
    <property type="protein sequence ID" value="MCW4451049.1"/>
    <property type="molecule type" value="Genomic_DNA"/>
</dbReference>
<accession>A0ABT3JK59</accession>
<protein>
    <submittedName>
        <fullName evidence="3">SusE domain-containing protein</fullName>
    </submittedName>
</protein>
<feature type="chain" id="PRO_5046311228" evidence="1">
    <location>
        <begin position="26"/>
        <end position="476"/>
    </location>
</feature>
<reference evidence="3 4" key="1">
    <citation type="submission" date="2022-10" db="EMBL/GenBank/DDBJ databases">
        <title>Kaistella sp. BT-6-1-3.</title>
        <authorList>
            <person name="Ai J."/>
            <person name="Deng Z."/>
        </authorList>
    </citation>
    <scope>NUCLEOTIDE SEQUENCE [LARGE SCALE GENOMIC DNA]</scope>
    <source>
        <strain evidence="3 4">BT6-1-3</strain>
    </source>
</reference>
<proteinExistence type="predicted"/>
<evidence type="ECO:0000256" key="1">
    <source>
        <dbReference type="SAM" id="SignalP"/>
    </source>
</evidence>
<dbReference type="RefSeq" id="WP_265143266.1">
    <property type="nucleotide sequence ID" value="NZ_JAPCHZ010000001.1"/>
</dbReference>
<keyword evidence="1" id="KW-0732">Signal</keyword>
<feature type="domain" description="SusE outer membrane protein" evidence="2">
    <location>
        <begin position="24"/>
        <end position="122"/>
    </location>
</feature>
<dbReference type="Gene3D" id="2.60.40.3620">
    <property type="match status" value="2"/>
</dbReference>
<sequence>MKNIFKILIVLFLPLILLNSCRNDADRDWTTPEPSFTLKNTSLDAAVLYPTMENNPYVLVWDAAQGTGAYSVVVSSKEDFSTKAILGTSESTTLRTTVGNLNTAMLQAGINPYAPQKVFVRVERGTAVSNVISFTVTPYPSAVPVITKPTAGQAVLLDSSEPLTNAVTVMWNDYTYGVDVNYTVEVAPKGSTAFASLGTVKNEKELPVSNFTLNNAAIGAGLTAGITTDVDIRVTAKTESAGGVITKVSNVVTFKLTPYTPAFVDFYLVGGGTAVGWNAGGAQLLKNDNEISEIYTYLEQNGEFRFLGQQDWGPVNYSLNADGINADYKYFNTWSANLVPSGNENMKFTGNSGMYKITINQNSRDITVTPSALPTLPTNLYLVGSLNGWDANNALPMEQVNDGVYEYTIAIPDGAQFKFIGQQAWGDLEWANIHTGGNSGFLGPKGDNDNIQFDGGGALYKITANIKLGTYKLTPQ</sequence>
<dbReference type="SUPFAM" id="SSF49452">
    <property type="entry name" value="Starch-binding domain-like"/>
    <property type="match status" value="1"/>
</dbReference>